<dbReference type="PANTHER" id="PTHR21733">
    <property type="entry name" value="CUB_2 DOMAIN-CONTAINING PROTEIN-RELATED-RELATED"/>
    <property type="match status" value="1"/>
</dbReference>
<keyword evidence="2" id="KW-0732">Signal</keyword>
<sequence length="448" mass="49325">MQIFLAVIFLFAFALADPQILYLKTFPLGSTTNITTENGSNLYLASRDLLTDLQNITLTIDGQNYSLDTLRDVASDDGSQYSMKLGSYFTISTNSVNTTHFSGYLYVSTAQQAADPNFSVYVIASEVNITKTYSGFSTTVILNTNFGVTPFWYSPFKTSLVSNIVQDPSSKFYIYPSIPYNNYTSHSRWRTIFYNPMVFENIAPNGSVYETEQLFENVEPLQLSYDAWYFSSSGNISMTISKLWVNYVQTNTTSLTTTGLLAISAESFFANANINFLYNPNNTRTTGMFLKCQPDYPVEFTLSGVNAVLEAYFNKTETTMGTLEWSDNDGTSLLVNSSFIIPGSFSVQYFIIDTGVRIVTSTSIPPTSTPVSSTQSTSSSQSTTVISTSASTQQSVSNVTNPVTSSVKSTTTSSSTKIITTSTIQTTTSESKLLYSSIWFSLALTLIL</sequence>
<feature type="region of interest" description="Disordered" evidence="1">
    <location>
        <begin position="363"/>
        <end position="384"/>
    </location>
</feature>
<evidence type="ECO:0000256" key="2">
    <source>
        <dbReference type="SAM" id="SignalP"/>
    </source>
</evidence>
<organism evidence="3 4">
    <name type="scientific">Caenorhabditis angaria</name>
    <dbReference type="NCBI Taxonomy" id="860376"/>
    <lineage>
        <taxon>Eukaryota</taxon>
        <taxon>Metazoa</taxon>
        <taxon>Ecdysozoa</taxon>
        <taxon>Nematoda</taxon>
        <taxon>Chromadorea</taxon>
        <taxon>Rhabditida</taxon>
        <taxon>Rhabditina</taxon>
        <taxon>Rhabditomorpha</taxon>
        <taxon>Rhabditoidea</taxon>
        <taxon>Rhabditidae</taxon>
        <taxon>Peloderinae</taxon>
        <taxon>Caenorhabditis</taxon>
    </lineage>
</organism>
<evidence type="ECO:0008006" key="5">
    <source>
        <dbReference type="Google" id="ProtNLM"/>
    </source>
</evidence>
<dbReference type="Pfam" id="PF03409">
    <property type="entry name" value="Glycoprotein"/>
    <property type="match status" value="1"/>
</dbReference>
<feature type="chain" id="PRO_5040415365" description="CUB-like domain-containing protein" evidence="2">
    <location>
        <begin position="17"/>
        <end position="448"/>
    </location>
</feature>
<comment type="caution">
    <text evidence="3">The sequence shown here is derived from an EMBL/GenBank/DDBJ whole genome shotgun (WGS) entry which is preliminary data.</text>
</comment>
<keyword evidence="4" id="KW-1185">Reference proteome</keyword>
<reference evidence="3" key="1">
    <citation type="submission" date="2022-11" db="EMBL/GenBank/DDBJ databases">
        <authorList>
            <person name="Kikuchi T."/>
        </authorList>
    </citation>
    <scope>NUCLEOTIDE SEQUENCE</scope>
    <source>
        <strain evidence="3">PS1010</strain>
    </source>
</reference>
<dbReference type="OrthoDB" id="5807757at2759"/>
<feature type="signal peptide" evidence="2">
    <location>
        <begin position="1"/>
        <end position="16"/>
    </location>
</feature>
<dbReference type="EMBL" id="CANHGI010000004">
    <property type="protein sequence ID" value="CAI5447844.1"/>
    <property type="molecule type" value="Genomic_DNA"/>
</dbReference>
<name>A0A9P1IMY4_9PELO</name>
<dbReference type="Proteomes" id="UP001152747">
    <property type="component" value="Unassembled WGS sequence"/>
</dbReference>
<evidence type="ECO:0000313" key="3">
    <source>
        <dbReference type="EMBL" id="CAI5447844.1"/>
    </source>
</evidence>
<dbReference type="PANTHER" id="PTHR21733:SF3">
    <property type="entry name" value="EXTRACELLULAR PROTEIN"/>
    <property type="match status" value="1"/>
</dbReference>
<evidence type="ECO:0000256" key="1">
    <source>
        <dbReference type="SAM" id="MobiDB-lite"/>
    </source>
</evidence>
<gene>
    <name evidence="3" type="ORF">CAMP_LOCUS10481</name>
</gene>
<dbReference type="AlphaFoldDB" id="A0A9P1IMY4"/>
<protein>
    <recommendedName>
        <fullName evidence="5">CUB-like domain-containing protein</fullName>
    </recommendedName>
</protein>
<evidence type="ECO:0000313" key="4">
    <source>
        <dbReference type="Proteomes" id="UP001152747"/>
    </source>
</evidence>
<dbReference type="GO" id="GO:0045121">
    <property type="term" value="C:membrane raft"/>
    <property type="evidence" value="ECO:0007669"/>
    <property type="project" value="TreeGrafter"/>
</dbReference>
<dbReference type="GO" id="GO:0045087">
    <property type="term" value="P:innate immune response"/>
    <property type="evidence" value="ECO:0007669"/>
    <property type="project" value="TreeGrafter"/>
</dbReference>
<accession>A0A9P1IMY4</accession>
<proteinExistence type="predicted"/>
<dbReference type="InterPro" id="IPR005071">
    <property type="entry name" value="Glycoprotein"/>
</dbReference>